<keyword evidence="6" id="KW-1185">Reference proteome</keyword>
<dbReference type="Proteomes" id="UP000320593">
    <property type="component" value="Unassembled WGS sequence"/>
</dbReference>
<evidence type="ECO:0000259" key="2">
    <source>
        <dbReference type="PROSITE" id="PS50113"/>
    </source>
</evidence>
<dbReference type="InterPro" id="IPR035919">
    <property type="entry name" value="EAL_sf"/>
</dbReference>
<dbReference type="Pfam" id="PF00990">
    <property type="entry name" value="GGDEF"/>
    <property type="match status" value="1"/>
</dbReference>
<reference evidence="5 6" key="1">
    <citation type="submission" date="2019-07" db="EMBL/GenBank/DDBJ databases">
        <title>Genomic Encyclopedia of Archaeal and Bacterial Type Strains, Phase II (KMG-II): from individual species to whole genera.</title>
        <authorList>
            <person name="Goeker M."/>
        </authorList>
    </citation>
    <scope>NUCLEOTIDE SEQUENCE [LARGE SCALE GENOMIC DNA]</scope>
    <source>
        <strain evidence="5 6">ATCC BAA-252</strain>
    </source>
</reference>
<dbReference type="InterPro" id="IPR001633">
    <property type="entry name" value="EAL_dom"/>
</dbReference>
<dbReference type="InterPro" id="IPR043128">
    <property type="entry name" value="Rev_trsase/Diguanyl_cyclase"/>
</dbReference>
<feature type="domain" description="EAL" evidence="3">
    <location>
        <begin position="560"/>
        <end position="810"/>
    </location>
</feature>
<dbReference type="Pfam" id="PF08448">
    <property type="entry name" value="PAS_4"/>
    <property type="match status" value="1"/>
</dbReference>
<dbReference type="PANTHER" id="PTHR44757:SF2">
    <property type="entry name" value="BIOFILM ARCHITECTURE MAINTENANCE PROTEIN MBAA"/>
    <property type="match status" value="1"/>
</dbReference>
<dbReference type="SUPFAM" id="SSF141868">
    <property type="entry name" value="EAL domain-like"/>
    <property type="match status" value="1"/>
</dbReference>
<accession>A0A562SV98</accession>
<dbReference type="SMART" id="SM00267">
    <property type="entry name" value="GGDEF"/>
    <property type="match status" value="1"/>
</dbReference>
<dbReference type="Gene3D" id="3.30.70.270">
    <property type="match status" value="1"/>
</dbReference>
<comment type="caution">
    <text evidence="5">The sequence shown here is derived from an EMBL/GenBank/DDBJ whole genome shotgun (WGS) entry which is preliminary data.</text>
</comment>
<sequence length="849" mass="91583">MWLTKLSELAMAFTCRAVNLGFGNAAERGGDKGSGNLIRSSTDAHSALTQALGLSNSDSTTERRVRAAQFNGVCQLLPFFLGAQVAAGLVIIYSAHDLFSSAFMVGWGSFQLLCFGWLAFVWWRSSPSAVGSLARKDLSYFVRCAQASGLAWSLLPIASTAAAGQVNQSVLTAAMVGLLCAGGFCLSVVPNAALPWVVMIGLSTSTALAFEGAASNYLLAVFALGLTVLCAAAVLSSACAFVSNTLNEAELEQRGDLIALLLNEFEEKRSAWIWEADTRGFFRRVNDRFLMVSGCSRVELEAKRMIDLACSCSSEKATAAAKLLEDALAQKTVLRDLEICVNVNGDVRWWAVSASPVTDEYGYFSGHQGVASDITEAKRVNELVTHMAEHDSLTGIRNRSWFLARAKRRLGVDELLSANYPVLFLIDLDNFKVVNDTSGHPAGDELLKMVANRFQAVCGDSVDLARFGGDEFAAMGLFGSPETATHFAEKLITAASAPFSIGGRDFGIGATIGFAQAPADGVRIDDLLRKADIALYKAKQVGRGRVLAFEACMEREVLERRAIERDLHEAVSEGQLGLQFQPIVDARSEKVVSNEVLVRWQHPVRGEVPPDVFVPVAEHAGLILPIGEWVLRRACQAYADLPEAGAVSVNLSPVQFISPNLVEMVASTLRQTGFPPERLILEITESVFIRDFGSAGKILSALKGLGVKVALDDFGTGYSSLSYLRQYKFDRIKIDKSFVEEIGERSEGLAIISAVIALAHNLGIEVTAEGVEAKFQAEALRTLGCDALQGFYFGKPSDIPVIGKLPGGAPERELDAAFEAEDQAEAFRLQQIASSLNVTSISGWQKDRK</sequence>
<keyword evidence="1" id="KW-1133">Transmembrane helix</keyword>
<name>A0A562SV98_9HYPH</name>
<evidence type="ECO:0000313" key="5">
    <source>
        <dbReference type="EMBL" id="TWI84676.1"/>
    </source>
</evidence>
<organism evidence="5 6">
    <name type="scientific">Roseibium hamelinense</name>
    <dbReference type="NCBI Taxonomy" id="150831"/>
    <lineage>
        <taxon>Bacteria</taxon>
        <taxon>Pseudomonadati</taxon>
        <taxon>Pseudomonadota</taxon>
        <taxon>Alphaproteobacteria</taxon>
        <taxon>Hyphomicrobiales</taxon>
        <taxon>Stappiaceae</taxon>
        <taxon>Roseibium</taxon>
    </lineage>
</organism>
<feature type="domain" description="GGDEF" evidence="4">
    <location>
        <begin position="419"/>
        <end position="551"/>
    </location>
</feature>
<feature type="transmembrane region" description="Helical" evidence="1">
    <location>
        <begin position="170"/>
        <end position="202"/>
    </location>
</feature>
<dbReference type="PROSITE" id="PS50113">
    <property type="entry name" value="PAC"/>
    <property type="match status" value="1"/>
</dbReference>
<dbReference type="PROSITE" id="PS50883">
    <property type="entry name" value="EAL"/>
    <property type="match status" value="1"/>
</dbReference>
<dbReference type="EMBL" id="VLLF01000007">
    <property type="protein sequence ID" value="TWI84676.1"/>
    <property type="molecule type" value="Genomic_DNA"/>
</dbReference>
<feature type="transmembrane region" description="Helical" evidence="1">
    <location>
        <begin position="144"/>
        <end position="164"/>
    </location>
</feature>
<dbReference type="AlphaFoldDB" id="A0A562SV98"/>
<dbReference type="InterPro" id="IPR000014">
    <property type="entry name" value="PAS"/>
</dbReference>
<dbReference type="CDD" id="cd01948">
    <property type="entry name" value="EAL"/>
    <property type="match status" value="1"/>
</dbReference>
<feature type="transmembrane region" description="Helical" evidence="1">
    <location>
        <begin position="214"/>
        <end position="235"/>
    </location>
</feature>
<dbReference type="PANTHER" id="PTHR44757">
    <property type="entry name" value="DIGUANYLATE CYCLASE DGCP"/>
    <property type="match status" value="1"/>
</dbReference>
<keyword evidence="1" id="KW-0472">Membrane</keyword>
<dbReference type="Gene3D" id="3.20.20.450">
    <property type="entry name" value="EAL domain"/>
    <property type="match status" value="1"/>
</dbReference>
<dbReference type="NCBIfam" id="TIGR00254">
    <property type="entry name" value="GGDEF"/>
    <property type="match status" value="1"/>
</dbReference>
<feature type="transmembrane region" description="Helical" evidence="1">
    <location>
        <begin position="73"/>
        <end position="95"/>
    </location>
</feature>
<evidence type="ECO:0000259" key="3">
    <source>
        <dbReference type="PROSITE" id="PS50883"/>
    </source>
</evidence>
<dbReference type="Pfam" id="PF00563">
    <property type="entry name" value="EAL"/>
    <property type="match status" value="1"/>
</dbReference>
<feature type="domain" description="PAC" evidence="2">
    <location>
        <begin position="330"/>
        <end position="386"/>
    </location>
</feature>
<dbReference type="InterPro" id="IPR052155">
    <property type="entry name" value="Biofilm_reg_signaling"/>
</dbReference>
<gene>
    <name evidence="5" type="ORF">JM93_03010</name>
</gene>
<keyword evidence="1" id="KW-0812">Transmembrane</keyword>
<dbReference type="InterPro" id="IPR029787">
    <property type="entry name" value="Nucleotide_cyclase"/>
</dbReference>
<dbReference type="SMART" id="SM00052">
    <property type="entry name" value="EAL"/>
    <property type="match status" value="1"/>
</dbReference>
<evidence type="ECO:0000259" key="4">
    <source>
        <dbReference type="PROSITE" id="PS50887"/>
    </source>
</evidence>
<dbReference type="PROSITE" id="PS50887">
    <property type="entry name" value="GGDEF"/>
    <property type="match status" value="1"/>
</dbReference>
<dbReference type="Gene3D" id="3.30.450.20">
    <property type="entry name" value="PAS domain"/>
    <property type="match status" value="1"/>
</dbReference>
<evidence type="ECO:0000256" key="1">
    <source>
        <dbReference type="SAM" id="Phobius"/>
    </source>
</evidence>
<dbReference type="NCBIfam" id="TIGR00229">
    <property type="entry name" value="sensory_box"/>
    <property type="match status" value="1"/>
</dbReference>
<dbReference type="InterPro" id="IPR000160">
    <property type="entry name" value="GGDEF_dom"/>
</dbReference>
<feature type="transmembrane region" description="Helical" evidence="1">
    <location>
        <begin position="101"/>
        <end position="123"/>
    </location>
</feature>
<dbReference type="InterPro" id="IPR035965">
    <property type="entry name" value="PAS-like_dom_sf"/>
</dbReference>
<dbReference type="CDD" id="cd01949">
    <property type="entry name" value="GGDEF"/>
    <property type="match status" value="1"/>
</dbReference>
<dbReference type="SUPFAM" id="SSF55073">
    <property type="entry name" value="Nucleotide cyclase"/>
    <property type="match status" value="1"/>
</dbReference>
<protein>
    <submittedName>
        <fullName evidence="5">PAS domain S-box-containing protein/diguanylate cyclase (GGDEF)-like protein</fullName>
    </submittedName>
</protein>
<dbReference type="InterPro" id="IPR013656">
    <property type="entry name" value="PAS_4"/>
</dbReference>
<evidence type="ECO:0000313" key="6">
    <source>
        <dbReference type="Proteomes" id="UP000320593"/>
    </source>
</evidence>
<dbReference type="SUPFAM" id="SSF55785">
    <property type="entry name" value="PYP-like sensor domain (PAS domain)"/>
    <property type="match status" value="1"/>
</dbReference>
<dbReference type="CDD" id="cd00130">
    <property type="entry name" value="PAS"/>
    <property type="match status" value="1"/>
</dbReference>
<dbReference type="InterPro" id="IPR000700">
    <property type="entry name" value="PAS-assoc_C"/>
</dbReference>
<proteinExistence type="predicted"/>